<evidence type="ECO:0000256" key="1">
    <source>
        <dbReference type="SAM" id="MobiDB-lite"/>
    </source>
</evidence>
<keyword evidence="4" id="KW-1185">Reference proteome</keyword>
<protein>
    <submittedName>
        <fullName evidence="3">Uncharacterized protein</fullName>
    </submittedName>
</protein>
<sequence>MKFILSRSFLLSLFLFLLLCSFLCSHSRTKTSITEGNHHSRRLLASATSFSADNLSNYWKAKTKDHQPKKAVETSLRKAPHSAPNPTQNK</sequence>
<feature type="compositionally biased region" description="Basic and acidic residues" evidence="1">
    <location>
        <begin position="62"/>
        <end position="76"/>
    </location>
</feature>
<accession>A0AAP0LGD0</accession>
<name>A0AAP0LGD0_9MAGN</name>
<dbReference type="AlphaFoldDB" id="A0AAP0LGD0"/>
<evidence type="ECO:0000313" key="4">
    <source>
        <dbReference type="Proteomes" id="UP001420932"/>
    </source>
</evidence>
<reference evidence="3 4" key="1">
    <citation type="submission" date="2024-01" db="EMBL/GenBank/DDBJ databases">
        <title>Genome assemblies of Stephania.</title>
        <authorList>
            <person name="Yang L."/>
        </authorList>
    </citation>
    <scope>NUCLEOTIDE SEQUENCE [LARGE SCALE GENOMIC DNA]</scope>
    <source>
        <strain evidence="3">YNDBR</strain>
        <tissue evidence="3">Leaf</tissue>
    </source>
</reference>
<organism evidence="3 4">
    <name type="scientific">Stephania yunnanensis</name>
    <dbReference type="NCBI Taxonomy" id="152371"/>
    <lineage>
        <taxon>Eukaryota</taxon>
        <taxon>Viridiplantae</taxon>
        <taxon>Streptophyta</taxon>
        <taxon>Embryophyta</taxon>
        <taxon>Tracheophyta</taxon>
        <taxon>Spermatophyta</taxon>
        <taxon>Magnoliopsida</taxon>
        <taxon>Ranunculales</taxon>
        <taxon>Menispermaceae</taxon>
        <taxon>Menispermoideae</taxon>
        <taxon>Cissampelideae</taxon>
        <taxon>Stephania</taxon>
    </lineage>
</organism>
<feature type="signal peptide" evidence="2">
    <location>
        <begin position="1"/>
        <end position="25"/>
    </location>
</feature>
<dbReference type="Proteomes" id="UP001420932">
    <property type="component" value="Unassembled WGS sequence"/>
</dbReference>
<feature type="region of interest" description="Disordered" evidence="1">
    <location>
        <begin position="60"/>
        <end position="90"/>
    </location>
</feature>
<dbReference type="EMBL" id="JBBNAF010000001">
    <property type="protein sequence ID" value="KAK9170616.1"/>
    <property type="molecule type" value="Genomic_DNA"/>
</dbReference>
<gene>
    <name evidence="3" type="ORF">Syun_002756</name>
</gene>
<comment type="caution">
    <text evidence="3">The sequence shown here is derived from an EMBL/GenBank/DDBJ whole genome shotgun (WGS) entry which is preliminary data.</text>
</comment>
<proteinExistence type="predicted"/>
<feature type="chain" id="PRO_5043007086" evidence="2">
    <location>
        <begin position="26"/>
        <end position="90"/>
    </location>
</feature>
<keyword evidence="2" id="KW-0732">Signal</keyword>
<evidence type="ECO:0000313" key="3">
    <source>
        <dbReference type="EMBL" id="KAK9170616.1"/>
    </source>
</evidence>
<evidence type="ECO:0000256" key="2">
    <source>
        <dbReference type="SAM" id="SignalP"/>
    </source>
</evidence>